<evidence type="ECO:0000256" key="9">
    <source>
        <dbReference type="ARBA" id="ARBA00049065"/>
    </source>
</evidence>
<comment type="caution">
    <text evidence="10">The sequence shown here is derived from an EMBL/GenBank/DDBJ whole genome shotgun (WGS) entry which is preliminary data.</text>
</comment>
<name>A0ABS2JYZ4_9GAMM</name>
<dbReference type="EC" id="2.7.1.59" evidence="1"/>
<sequence>MSKAHHYYGFDIGGTKIELACYDDELRLVHQWRIPTPTQDLGQFLDAVVALVHQADAQVGEQGHIGVGLPGIVDPVSGRHLSANVPALTNQNLAALLTERLQRPIAIGNDCQCFALSEANGGAAADAPTMFGLILGTGMGGGYCVEQRLIRGMNGTLGDVGHVPVPAVTLDRYRLPVLDCPCGLRGCIERYASGSGISAIHAHFTGQRLDAVQIVCQASDGNAAARHTLDVHIAVLAHGIATLILHLDPHAIVLGGGLSKLDQLYTRLPALIATHLFAGPRTPPILRPVFGDASGTRGAAILARQNH</sequence>
<dbReference type="Gene3D" id="3.30.420.40">
    <property type="match status" value="2"/>
</dbReference>
<gene>
    <name evidence="10" type="ORF">ISP19_01745</name>
</gene>
<evidence type="ECO:0000256" key="8">
    <source>
        <dbReference type="ARBA" id="ARBA00023277"/>
    </source>
</evidence>
<dbReference type="Pfam" id="PF00480">
    <property type="entry name" value="ROK"/>
    <property type="match status" value="1"/>
</dbReference>
<keyword evidence="3" id="KW-0479">Metal-binding</keyword>
<evidence type="ECO:0000256" key="2">
    <source>
        <dbReference type="ARBA" id="ARBA00022679"/>
    </source>
</evidence>
<evidence type="ECO:0000256" key="3">
    <source>
        <dbReference type="ARBA" id="ARBA00022723"/>
    </source>
</evidence>
<keyword evidence="2" id="KW-0808">Transferase</keyword>
<organism evidence="10 11">
    <name type="scientific">Dyella flava</name>
    <dbReference type="NCBI Taxonomy" id="1920170"/>
    <lineage>
        <taxon>Bacteria</taxon>
        <taxon>Pseudomonadati</taxon>
        <taxon>Pseudomonadota</taxon>
        <taxon>Gammaproteobacteria</taxon>
        <taxon>Lysobacterales</taxon>
        <taxon>Rhodanobacteraceae</taxon>
        <taxon>Dyella</taxon>
    </lineage>
</organism>
<dbReference type="RefSeq" id="WP_204679026.1">
    <property type="nucleotide sequence ID" value="NZ_BSNR01000006.1"/>
</dbReference>
<evidence type="ECO:0000256" key="4">
    <source>
        <dbReference type="ARBA" id="ARBA00022741"/>
    </source>
</evidence>
<dbReference type="PANTHER" id="PTHR18964">
    <property type="entry name" value="ROK (REPRESSOR, ORF, KINASE) FAMILY"/>
    <property type="match status" value="1"/>
</dbReference>
<evidence type="ECO:0000256" key="1">
    <source>
        <dbReference type="ARBA" id="ARBA00012122"/>
    </source>
</evidence>
<evidence type="ECO:0000313" key="11">
    <source>
        <dbReference type="Proteomes" id="UP001430149"/>
    </source>
</evidence>
<reference evidence="10" key="1">
    <citation type="submission" date="2020-10" db="EMBL/GenBank/DDBJ databases">
        <title>Phylogeny of dyella-like bacteria.</title>
        <authorList>
            <person name="Fu J."/>
        </authorList>
    </citation>
    <scope>NUCLEOTIDE SEQUENCE</scope>
    <source>
        <strain evidence="10">DHOC52</strain>
    </source>
</reference>
<dbReference type="InterPro" id="IPR043129">
    <property type="entry name" value="ATPase_NBD"/>
</dbReference>
<proteinExistence type="predicted"/>
<evidence type="ECO:0000256" key="6">
    <source>
        <dbReference type="ARBA" id="ARBA00022833"/>
    </source>
</evidence>
<keyword evidence="7" id="KW-0067">ATP-binding</keyword>
<dbReference type="CDD" id="cd24057">
    <property type="entry name" value="ASKHA_NBD_ROK_NAGK"/>
    <property type="match status" value="1"/>
</dbReference>
<keyword evidence="8" id="KW-0119">Carbohydrate metabolism</keyword>
<comment type="catalytic activity">
    <reaction evidence="9">
        <text>N-acetyl-D-glucosamine + ATP = N-acetyl-D-glucosamine 6-phosphate + ADP + H(+)</text>
        <dbReference type="Rhea" id="RHEA:17417"/>
        <dbReference type="ChEBI" id="CHEBI:15378"/>
        <dbReference type="ChEBI" id="CHEBI:30616"/>
        <dbReference type="ChEBI" id="CHEBI:57513"/>
        <dbReference type="ChEBI" id="CHEBI:456216"/>
        <dbReference type="ChEBI" id="CHEBI:506227"/>
        <dbReference type="EC" id="2.7.1.59"/>
    </reaction>
</comment>
<dbReference type="EMBL" id="JADIKE010000024">
    <property type="protein sequence ID" value="MBM7124089.1"/>
    <property type="molecule type" value="Genomic_DNA"/>
</dbReference>
<accession>A0ABS2JYZ4</accession>
<keyword evidence="6" id="KW-0862">Zinc</keyword>
<keyword evidence="4" id="KW-0547">Nucleotide-binding</keyword>
<dbReference type="Proteomes" id="UP001430149">
    <property type="component" value="Unassembled WGS sequence"/>
</dbReference>
<evidence type="ECO:0000313" key="10">
    <source>
        <dbReference type="EMBL" id="MBM7124089.1"/>
    </source>
</evidence>
<keyword evidence="5" id="KW-0418">Kinase</keyword>
<keyword evidence="11" id="KW-1185">Reference proteome</keyword>
<protein>
    <recommendedName>
        <fullName evidence="1">N-acetylglucosamine kinase</fullName>
        <ecNumber evidence="1">2.7.1.59</ecNumber>
    </recommendedName>
</protein>
<evidence type="ECO:0000256" key="5">
    <source>
        <dbReference type="ARBA" id="ARBA00022777"/>
    </source>
</evidence>
<evidence type="ECO:0000256" key="7">
    <source>
        <dbReference type="ARBA" id="ARBA00022840"/>
    </source>
</evidence>
<dbReference type="PANTHER" id="PTHR18964:SF162">
    <property type="entry name" value="N-ACETYL-D-GLUCOSAMINE KINASE"/>
    <property type="match status" value="1"/>
</dbReference>
<dbReference type="SUPFAM" id="SSF53067">
    <property type="entry name" value="Actin-like ATPase domain"/>
    <property type="match status" value="1"/>
</dbReference>
<dbReference type="InterPro" id="IPR000600">
    <property type="entry name" value="ROK"/>
</dbReference>